<dbReference type="InterPro" id="IPR001138">
    <property type="entry name" value="Zn2Cys6_DnaBD"/>
</dbReference>
<dbReference type="GO" id="GO:0006351">
    <property type="term" value="P:DNA-templated transcription"/>
    <property type="evidence" value="ECO:0007669"/>
    <property type="project" value="InterPro"/>
</dbReference>
<name>A0A2I2F5D6_ASPCN</name>
<accession>A0A2I2F5D6</accession>
<proteinExistence type="predicted"/>
<dbReference type="STRING" id="41067.A0A2I2F5D6"/>
<evidence type="ECO:0000256" key="4">
    <source>
        <dbReference type="ARBA" id="ARBA00023163"/>
    </source>
</evidence>
<protein>
    <recommendedName>
        <fullName evidence="7">Zn(2)-C6 fungal-type domain-containing protein</fullName>
    </recommendedName>
</protein>
<feature type="region of interest" description="Disordered" evidence="6">
    <location>
        <begin position="1"/>
        <end position="21"/>
    </location>
</feature>
<dbReference type="SUPFAM" id="SSF57701">
    <property type="entry name" value="Zn2/Cys6 DNA-binding domain"/>
    <property type="match status" value="1"/>
</dbReference>
<feature type="compositionally biased region" description="Polar residues" evidence="6">
    <location>
        <begin position="81"/>
        <end position="109"/>
    </location>
</feature>
<reference evidence="8 9" key="1">
    <citation type="submission" date="2017-12" db="EMBL/GenBank/DDBJ databases">
        <authorList>
            <consortium name="DOE Joint Genome Institute"/>
            <person name="Haridas S."/>
            <person name="Kjaerbolling I."/>
            <person name="Vesth T.C."/>
            <person name="Frisvad J.C."/>
            <person name="Nybo J.L."/>
            <person name="Theobald S."/>
            <person name="Kuo A."/>
            <person name="Bowyer P."/>
            <person name="Matsuda Y."/>
            <person name="Mondo S."/>
            <person name="Lyhne E.K."/>
            <person name="Kogle M.E."/>
            <person name="Clum A."/>
            <person name="Lipzen A."/>
            <person name="Salamov A."/>
            <person name="Ngan C.Y."/>
            <person name="Daum C."/>
            <person name="Chiniquy J."/>
            <person name="Barry K."/>
            <person name="LaButti K."/>
            <person name="Simmons B.A."/>
            <person name="Magnuson J.K."/>
            <person name="Mortensen U.H."/>
            <person name="Larsen T.O."/>
            <person name="Grigoriev I.V."/>
            <person name="Baker S.E."/>
            <person name="Andersen M.R."/>
            <person name="Nordberg H.P."/>
            <person name="Cantor M.N."/>
            <person name="Hua S.X."/>
        </authorList>
    </citation>
    <scope>NUCLEOTIDE SEQUENCE [LARGE SCALE GENOMIC DNA]</scope>
    <source>
        <strain evidence="8 9">CBS 102.13</strain>
    </source>
</reference>
<evidence type="ECO:0000256" key="3">
    <source>
        <dbReference type="ARBA" id="ARBA00023125"/>
    </source>
</evidence>
<evidence type="ECO:0000256" key="6">
    <source>
        <dbReference type="SAM" id="MobiDB-lite"/>
    </source>
</evidence>
<dbReference type="GO" id="GO:0000981">
    <property type="term" value="F:DNA-binding transcription factor activity, RNA polymerase II-specific"/>
    <property type="evidence" value="ECO:0007669"/>
    <property type="project" value="InterPro"/>
</dbReference>
<evidence type="ECO:0000259" key="7">
    <source>
        <dbReference type="PROSITE" id="PS50048"/>
    </source>
</evidence>
<organism evidence="8 9">
    <name type="scientific">Aspergillus candidus</name>
    <dbReference type="NCBI Taxonomy" id="41067"/>
    <lineage>
        <taxon>Eukaryota</taxon>
        <taxon>Fungi</taxon>
        <taxon>Dikarya</taxon>
        <taxon>Ascomycota</taxon>
        <taxon>Pezizomycotina</taxon>
        <taxon>Eurotiomycetes</taxon>
        <taxon>Eurotiomycetidae</taxon>
        <taxon>Eurotiales</taxon>
        <taxon>Aspergillaceae</taxon>
        <taxon>Aspergillus</taxon>
        <taxon>Aspergillus subgen. Circumdati</taxon>
    </lineage>
</organism>
<keyword evidence="9" id="KW-1185">Reference proteome</keyword>
<keyword evidence="2" id="KW-0805">Transcription regulation</keyword>
<evidence type="ECO:0000256" key="1">
    <source>
        <dbReference type="ARBA" id="ARBA00022723"/>
    </source>
</evidence>
<dbReference type="CDD" id="cd00067">
    <property type="entry name" value="GAL4"/>
    <property type="match status" value="1"/>
</dbReference>
<dbReference type="GO" id="GO:0008270">
    <property type="term" value="F:zinc ion binding"/>
    <property type="evidence" value="ECO:0007669"/>
    <property type="project" value="InterPro"/>
</dbReference>
<dbReference type="SMART" id="SM00066">
    <property type="entry name" value="GAL4"/>
    <property type="match status" value="1"/>
</dbReference>
<dbReference type="Pfam" id="PF00172">
    <property type="entry name" value="Zn_clus"/>
    <property type="match status" value="1"/>
</dbReference>
<dbReference type="Pfam" id="PF04082">
    <property type="entry name" value="Fungal_trans"/>
    <property type="match status" value="1"/>
</dbReference>
<keyword evidence="5" id="KW-0539">Nucleus</keyword>
<dbReference type="Gene3D" id="4.10.240.10">
    <property type="entry name" value="Zn(2)-C6 fungal-type DNA-binding domain"/>
    <property type="match status" value="1"/>
</dbReference>
<dbReference type="PANTHER" id="PTHR46910">
    <property type="entry name" value="TRANSCRIPTION FACTOR PDR1"/>
    <property type="match status" value="1"/>
</dbReference>
<dbReference type="SMART" id="SM00906">
    <property type="entry name" value="Fungal_trans"/>
    <property type="match status" value="1"/>
</dbReference>
<dbReference type="PROSITE" id="PS50048">
    <property type="entry name" value="ZN2_CY6_FUNGAL_2"/>
    <property type="match status" value="1"/>
</dbReference>
<dbReference type="PANTHER" id="PTHR46910:SF25">
    <property type="entry name" value="ABC-TRANSPORTER-REGULATING TRANSCRIPTION FACTOR"/>
    <property type="match status" value="1"/>
</dbReference>
<dbReference type="GeneID" id="36520728"/>
<dbReference type="InterPro" id="IPR007219">
    <property type="entry name" value="XnlR_reg_dom"/>
</dbReference>
<dbReference type="RefSeq" id="XP_024669810.1">
    <property type="nucleotide sequence ID" value="XM_024813568.1"/>
</dbReference>
<sequence>MEGSEEVGSPPKDKRPRTSNACVQCQRNKKRCDGGMPRCTSCTQRQLACTYHGVRRRGRGKAKPHLEKLESRVSELETSLRHSMSVSVGSASNETSKVGTDQNSAQSALSDRLDASESGASEPSCRAGDHGQTQTALRDKFFTVLPAQPTTEKLRSEANHGAFTSPIFVQLPPKSHLQSLFEVALAELNYQVPFFDIPLLLTLLDEHYAHPTAPRGDHPQRWAMLNTAVAVAIQLRTAKGSEHAMMKISWAFFKNAFSMYSAITLRGADILAVEALLAMAVYVQGSSDLRTTSALVCAAARLSLTLGLHRTTYYSGLDPAAANRGRRAFWVSYLLDKDISLRTGMPSNFDQEAISLHRLDLVGPGSSTGSLGLGMDMPASTLIQFQVQLAMIDSTAEKRLFSTSAREKSVHQLLSIAAELDHQLMAWKASLPVYLRADHLDRSSPTTTTTIAREPIIQLHLAYYNTLCELHSFAAHLDPQGLNSSTIQQVNSARTTRISAASETIHLLQCLSRQEQPGYLWHILLYPIAACITLVTVVLDKPEDPQARSCAERIGELVAFLRELQRDGILDVQALLDLCCGLEKRVLCTILNAANGTLAEGSPCTGIAPELDTWRQQILSPTHARTRTTSMHLASGLMSNIPNLCSIAATIFSGLLPESQIQISPVSSLLAPPSLDPGRYGFAFG</sequence>
<dbReference type="InterPro" id="IPR036864">
    <property type="entry name" value="Zn2-C6_fun-type_DNA-bd_sf"/>
</dbReference>
<feature type="region of interest" description="Disordered" evidence="6">
    <location>
        <begin position="55"/>
        <end position="132"/>
    </location>
</feature>
<keyword evidence="4" id="KW-0804">Transcription</keyword>
<dbReference type="InterPro" id="IPR050987">
    <property type="entry name" value="AtrR-like"/>
</dbReference>
<evidence type="ECO:0000256" key="5">
    <source>
        <dbReference type="ARBA" id="ARBA00023242"/>
    </source>
</evidence>
<feature type="domain" description="Zn(2)-C6 fungal-type" evidence="7">
    <location>
        <begin position="21"/>
        <end position="51"/>
    </location>
</feature>
<dbReference type="CDD" id="cd12148">
    <property type="entry name" value="fungal_TF_MHR"/>
    <property type="match status" value="1"/>
</dbReference>
<keyword evidence="1" id="KW-0479">Metal-binding</keyword>
<gene>
    <name evidence="8" type="ORF">BDW47DRAFT_109848</name>
</gene>
<dbReference type="GO" id="GO:0003677">
    <property type="term" value="F:DNA binding"/>
    <property type="evidence" value="ECO:0007669"/>
    <property type="project" value="UniProtKB-KW"/>
</dbReference>
<evidence type="ECO:0000313" key="9">
    <source>
        <dbReference type="Proteomes" id="UP000234585"/>
    </source>
</evidence>
<evidence type="ECO:0000256" key="2">
    <source>
        <dbReference type="ARBA" id="ARBA00023015"/>
    </source>
</evidence>
<keyword evidence="3" id="KW-0238">DNA-binding</keyword>
<dbReference type="EMBL" id="KZ559158">
    <property type="protein sequence ID" value="PLB35798.1"/>
    <property type="molecule type" value="Genomic_DNA"/>
</dbReference>
<dbReference type="GO" id="GO:0009893">
    <property type="term" value="P:positive regulation of metabolic process"/>
    <property type="evidence" value="ECO:0007669"/>
    <property type="project" value="UniProtKB-ARBA"/>
</dbReference>
<feature type="compositionally biased region" description="Basic and acidic residues" evidence="6">
    <location>
        <begin position="64"/>
        <end position="80"/>
    </location>
</feature>
<dbReference type="AlphaFoldDB" id="A0A2I2F5D6"/>
<dbReference type="Proteomes" id="UP000234585">
    <property type="component" value="Unassembled WGS sequence"/>
</dbReference>
<evidence type="ECO:0000313" key="8">
    <source>
        <dbReference type="EMBL" id="PLB35798.1"/>
    </source>
</evidence>
<dbReference type="OrthoDB" id="2123952at2759"/>